<dbReference type="AlphaFoldDB" id="Q4T3U4"/>
<organism evidence="2">
    <name type="scientific">Tetraodon nigroviridis</name>
    <name type="common">Spotted green pufferfish</name>
    <name type="synonym">Chelonodon nigroviridis</name>
    <dbReference type="NCBI Taxonomy" id="99883"/>
    <lineage>
        <taxon>Eukaryota</taxon>
        <taxon>Metazoa</taxon>
        <taxon>Chordata</taxon>
        <taxon>Craniata</taxon>
        <taxon>Vertebrata</taxon>
        <taxon>Euteleostomi</taxon>
        <taxon>Actinopterygii</taxon>
        <taxon>Neopterygii</taxon>
        <taxon>Teleostei</taxon>
        <taxon>Neoteleostei</taxon>
        <taxon>Acanthomorphata</taxon>
        <taxon>Eupercaria</taxon>
        <taxon>Tetraodontiformes</taxon>
        <taxon>Tetradontoidea</taxon>
        <taxon>Tetraodontidae</taxon>
        <taxon>Tetraodon</taxon>
    </lineage>
</organism>
<proteinExistence type="predicted"/>
<sequence length="203" mass="22252">MACSGGQSNAEPLEGFHEVNLASPTTPDLQNQAEQRPSARHCTPPTSLYRTHSLGGRTSLCAGQLPTQPVYSTPRPSHNGRYGMSRGPFQARRREPAEGTLLPGEDGEECSALSDGLSRLRSPSVMEVREKGYERLKEELAKAQRVHTRTHTHTHTCHMHHTHRSDLKQSICGWILCASVCVCVSPNALCVCASVVHSAHHIF</sequence>
<protein>
    <submittedName>
        <fullName evidence="2">(spotted green pufferfish) hypothetical protein</fullName>
    </submittedName>
</protein>
<feature type="compositionally biased region" description="Polar residues" evidence="1">
    <location>
        <begin position="65"/>
        <end position="76"/>
    </location>
</feature>
<evidence type="ECO:0000313" key="2">
    <source>
        <dbReference type="EMBL" id="CAF92438.1"/>
    </source>
</evidence>
<dbReference type="OrthoDB" id="5560525at2759"/>
<accession>Q4T3U4</accession>
<dbReference type="KEGG" id="tng:GSTEN00007639G001"/>
<gene>
    <name evidence="2" type="ORF">GSTENG00007639001</name>
</gene>
<comment type="caution">
    <text evidence="2">The sequence shown here is derived from an EMBL/GenBank/DDBJ whole genome shotgun (WGS) entry which is preliminary data.</text>
</comment>
<feature type="compositionally biased region" description="Polar residues" evidence="1">
    <location>
        <begin position="22"/>
        <end position="35"/>
    </location>
</feature>
<name>Q4T3U4_TETNG</name>
<evidence type="ECO:0000256" key="1">
    <source>
        <dbReference type="SAM" id="MobiDB-lite"/>
    </source>
</evidence>
<dbReference type="EMBL" id="CAAE01009919">
    <property type="protein sequence ID" value="CAF92438.1"/>
    <property type="molecule type" value="Genomic_DNA"/>
</dbReference>
<reference evidence="2" key="2">
    <citation type="submission" date="2004-02" db="EMBL/GenBank/DDBJ databases">
        <authorList>
            <consortium name="Genoscope"/>
            <consortium name="Whitehead Institute Centre for Genome Research"/>
        </authorList>
    </citation>
    <scope>NUCLEOTIDE SEQUENCE</scope>
</reference>
<feature type="region of interest" description="Disordered" evidence="1">
    <location>
        <begin position="21"/>
        <end position="94"/>
    </location>
</feature>
<reference evidence="2" key="1">
    <citation type="journal article" date="2004" name="Nature">
        <title>Genome duplication in the teleost fish Tetraodon nigroviridis reveals the early vertebrate proto-karyotype.</title>
        <authorList>
            <person name="Jaillon O."/>
            <person name="Aury J.-M."/>
            <person name="Brunet F."/>
            <person name="Petit J.-L."/>
            <person name="Stange-Thomann N."/>
            <person name="Mauceli E."/>
            <person name="Bouneau L."/>
            <person name="Fischer C."/>
            <person name="Ozouf-Costaz C."/>
            <person name="Bernot A."/>
            <person name="Nicaud S."/>
            <person name="Jaffe D."/>
            <person name="Fisher S."/>
            <person name="Lutfalla G."/>
            <person name="Dossat C."/>
            <person name="Segurens B."/>
            <person name="Dasilva C."/>
            <person name="Salanoubat M."/>
            <person name="Levy M."/>
            <person name="Boudet N."/>
            <person name="Castellano S."/>
            <person name="Anthouard V."/>
            <person name="Jubin C."/>
            <person name="Castelli V."/>
            <person name="Katinka M."/>
            <person name="Vacherie B."/>
            <person name="Biemont C."/>
            <person name="Skalli Z."/>
            <person name="Cattolico L."/>
            <person name="Poulain J."/>
            <person name="De Berardinis V."/>
            <person name="Cruaud C."/>
            <person name="Duprat S."/>
            <person name="Brottier P."/>
            <person name="Coutanceau J.-P."/>
            <person name="Gouzy J."/>
            <person name="Parra G."/>
            <person name="Lardier G."/>
            <person name="Chapple C."/>
            <person name="McKernan K.J."/>
            <person name="McEwan P."/>
            <person name="Bosak S."/>
            <person name="Kellis M."/>
            <person name="Volff J.-N."/>
            <person name="Guigo R."/>
            <person name="Zody M.C."/>
            <person name="Mesirov J."/>
            <person name="Lindblad-Toh K."/>
            <person name="Birren B."/>
            <person name="Nusbaum C."/>
            <person name="Kahn D."/>
            <person name="Robinson-Rechavi M."/>
            <person name="Laudet V."/>
            <person name="Schachter V."/>
            <person name="Quetier F."/>
            <person name="Saurin W."/>
            <person name="Scarpelli C."/>
            <person name="Wincker P."/>
            <person name="Lander E.S."/>
            <person name="Weissenbach J."/>
            <person name="Roest Crollius H."/>
        </authorList>
    </citation>
    <scope>NUCLEOTIDE SEQUENCE [LARGE SCALE GENOMIC DNA]</scope>
</reference>